<dbReference type="EMBL" id="JAVIZC010000003">
    <property type="protein sequence ID" value="MDR6104213.1"/>
    <property type="molecule type" value="Genomic_DNA"/>
</dbReference>
<name>A0AAJ2EV12_9HYPH</name>
<evidence type="ECO:0000259" key="1">
    <source>
        <dbReference type="Pfam" id="PF06527"/>
    </source>
</evidence>
<protein>
    <recommendedName>
        <fullName evidence="1">TniQ domain-containing protein</fullName>
    </recommendedName>
</protein>
<evidence type="ECO:0000313" key="2">
    <source>
        <dbReference type="EMBL" id="MDR6104213.1"/>
    </source>
</evidence>
<dbReference type="AlphaFoldDB" id="A0AAJ2EV12"/>
<organism evidence="2 3">
    <name type="scientific">Agrobacterium larrymoorei</name>
    <dbReference type="NCBI Taxonomy" id="160699"/>
    <lineage>
        <taxon>Bacteria</taxon>
        <taxon>Pseudomonadati</taxon>
        <taxon>Pseudomonadota</taxon>
        <taxon>Alphaproteobacteria</taxon>
        <taxon>Hyphomicrobiales</taxon>
        <taxon>Rhizobiaceae</taxon>
        <taxon>Rhizobium/Agrobacterium group</taxon>
        <taxon>Agrobacterium</taxon>
    </lineage>
</organism>
<dbReference type="InterPro" id="IPR009492">
    <property type="entry name" value="TniQ"/>
</dbReference>
<gene>
    <name evidence="2" type="ORF">QE369_004410</name>
</gene>
<dbReference type="Pfam" id="PF06527">
    <property type="entry name" value="TniQ"/>
    <property type="match status" value="1"/>
</dbReference>
<comment type="caution">
    <text evidence="2">The sequence shown here is derived from an EMBL/GenBank/DDBJ whole genome shotgun (WGS) entry which is preliminary data.</text>
</comment>
<proteinExistence type="predicted"/>
<dbReference type="Proteomes" id="UP001255601">
    <property type="component" value="Unassembled WGS sequence"/>
</dbReference>
<sequence>MKLPVSVEFHPETETPLSLASRFACAMRYPSVASLLGGEMAKSVARGDEDAIKLLSSWSGIAAGELRRFAVPISKDAGEWRLGDAVFRKEMRAAGRFRFCPLCLVDDIECPVGRPQARPYERASWLTRAVTSCTTHRQMLVEADDIAPVSDVALFVSQGWHLKCDPGASVDEAEIEVDAYIERRIAGIRSQSFIDRQEVHVLLMLFHFVGWLVHNRLPEFRIGGLLASSMGMRAVGFRIVKGGRDEIEAVVKAAIDLHRPAARTITEFFGPMVRHLRRNAKAPSYAEVIEVFQNTVERNVPVGPGDRFVTTVEQRHVHSVRSAAIEYSLDRLRVRKLMEEGGVVAQSRLLDRQVYFPASDAAYVLGGAALSMTTVDIAEALQTHEDRVRKIIELGMLPYSENGSKGNRPFYRVAISEFERFRKRLFERPPANSDGLVALIHACHRKSLSITDIVGMVLEGRLDRVAYADDSRSLGSILVDLAELPVSVNGTCGEADHVSAADYLNMTEVRNVLATTDATVSALVKNHVLPVEVRTNPRSRRPLAVVHRSSVDWFLDSHRSLYWIARGWRRNIAWMKDELDQNGMKPIFATTGKVARYYRTEDLVKANLLPPNA</sequence>
<feature type="domain" description="TniQ" evidence="1">
    <location>
        <begin position="12"/>
        <end position="140"/>
    </location>
</feature>
<evidence type="ECO:0000313" key="3">
    <source>
        <dbReference type="Proteomes" id="UP001255601"/>
    </source>
</evidence>
<dbReference type="RefSeq" id="WP_309772389.1">
    <property type="nucleotide sequence ID" value="NZ_JAVIZC010000003.1"/>
</dbReference>
<accession>A0AAJ2EV12</accession>
<reference evidence="2" key="1">
    <citation type="submission" date="2023-08" db="EMBL/GenBank/DDBJ databases">
        <title>Functional and genomic diversity of the sorghum phyllosphere microbiome.</title>
        <authorList>
            <person name="Shade A."/>
        </authorList>
    </citation>
    <scope>NUCLEOTIDE SEQUENCE</scope>
    <source>
        <strain evidence="2">SORGH_AS_0974</strain>
    </source>
</reference>